<organism evidence="1 2">
    <name type="scientific">Anabaena catenula FACHB-362</name>
    <dbReference type="NCBI Taxonomy" id="2692877"/>
    <lineage>
        <taxon>Bacteria</taxon>
        <taxon>Bacillati</taxon>
        <taxon>Cyanobacteriota</taxon>
        <taxon>Cyanophyceae</taxon>
        <taxon>Nostocales</taxon>
        <taxon>Nostocaceae</taxon>
        <taxon>Anabaena</taxon>
    </lineage>
</organism>
<comment type="caution">
    <text evidence="1">The sequence shown here is derived from an EMBL/GenBank/DDBJ whole genome shotgun (WGS) entry which is preliminary data.</text>
</comment>
<reference evidence="1 2" key="1">
    <citation type="journal article" date="2020" name="ISME J.">
        <title>Comparative genomics reveals insights into cyanobacterial evolution and habitat adaptation.</title>
        <authorList>
            <person name="Chen M.Y."/>
            <person name="Teng W.K."/>
            <person name="Zhao L."/>
            <person name="Hu C.X."/>
            <person name="Zhou Y.K."/>
            <person name="Han B.P."/>
            <person name="Song L.R."/>
            <person name="Shu W.S."/>
        </authorList>
    </citation>
    <scope>NUCLEOTIDE SEQUENCE [LARGE SCALE GENOMIC DNA]</scope>
    <source>
        <strain evidence="1 2">FACHB-362</strain>
    </source>
</reference>
<keyword evidence="2" id="KW-1185">Reference proteome</keyword>
<evidence type="ECO:0000313" key="1">
    <source>
        <dbReference type="EMBL" id="MBD2694843.1"/>
    </source>
</evidence>
<name>A0ABR8JB96_9NOST</name>
<protein>
    <submittedName>
        <fullName evidence="1">Uncharacterized protein</fullName>
    </submittedName>
</protein>
<evidence type="ECO:0000313" key="2">
    <source>
        <dbReference type="Proteomes" id="UP000660381"/>
    </source>
</evidence>
<accession>A0ABR8JB96</accession>
<dbReference type="RefSeq" id="WP_190908968.1">
    <property type="nucleotide sequence ID" value="NZ_JACJTQ010000063.1"/>
</dbReference>
<gene>
    <name evidence="1" type="ORF">H6G68_24430</name>
</gene>
<sequence length="224" mass="25228">MKMLPQAKSPKIKNHVSPRGKVLINQLNQKFGVTLGDFEKACMGDLPSMQKIGELSRQAQFAKEFAPKLKDAYITILEGSEAYNVAIADILKQAGKSSLAIDKAATGVTLANTKYINQRVELAQQFVHDRQTEKVRHEYQINYQQIKGYISAHITSVDQQTAVLEVQNQPEIKQIQADETLHQKQMNEALSKGDKARYDLLPDKQYHTPGIKERLMQFVSALGF</sequence>
<dbReference type="EMBL" id="JACJTQ010000063">
    <property type="protein sequence ID" value="MBD2694843.1"/>
    <property type="molecule type" value="Genomic_DNA"/>
</dbReference>
<proteinExistence type="predicted"/>
<dbReference type="Proteomes" id="UP000660381">
    <property type="component" value="Unassembled WGS sequence"/>
</dbReference>